<dbReference type="EnsemblPlants" id="PNT70182">
    <property type="protein sequence ID" value="PNT70182"/>
    <property type="gene ID" value="BRADI_2g07281v3"/>
</dbReference>
<organism evidence="3">
    <name type="scientific">Brachypodium distachyon</name>
    <name type="common">Purple false brome</name>
    <name type="synonym">Trachynia distachya</name>
    <dbReference type="NCBI Taxonomy" id="15368"/>
    <lineage>
        <taxon>Eukaryota</taxon>
        <taxon>Viridiplantae</taxon>
        <taxon>Streptophyta</taxon>
        <taxon>Embryophyta</taxon>
        <taxon>Tracheophyta</taxon>
        <taxon>Spermatophyta</taxon>
        <taxon>Magnoliopsida</taxon>
        <taxon>Liliopsida</taxon>
        <taxon>Poales</taxon>
        <taxon>Poaceae</taxon>
        <taxon>BOP clade</taxon>
        <taxon>Pooideae</taxon>
        <taxon>Stipodae</taxon>
        <taxon>Brachypodieae</taxon>
        <taxon>Brachypodium</taxon>
    </lineage>
</organism>
<reference evidence="4" key="3">
    <citation type="submission" date="2018-08" db="UniProtKB">
        <authorList>
            <consortium name="EnsemblPlants"/>
        </authorList>
    </citation>
    <scope>IDENTIFICATION</scope>
    <source>
        <strain evidence="4">cv. Bd21</strain>
    </source>
</reference>
<reference evidence="3" key="2">
    <citation type="submission" date="2017-06" db="EMBL/GenBank/DDBJ databases">
        <title>WGS assembly of Brachypodium distachyon.</title>
        <authorList>
            <consortium name="The International Brachypodium Initiative"/>
            <person name="Lucas S."/>
            <person name="Harmon-Smith M."/>
            <person name="Lail K."/>
            <person name="Tice H."/>
            <person name="Grimwood J."/>
            <person name="Bruce D."/>
            <person name="Barry K."/>
            <person name="Shu S."/>
            <person name="Lindquist E."/>
            <person name="Wang M."/>
            <person name="Pitluck S."/>
            <person name="Vogel J.P."/>
            <person name="Garvin D.F."/>
            <person name="Mockler T.C."/>
            <person name="Schmutz J."/>
            <person name="Rokhsar D."/>
            <person name="Bevan M.W."/>
        </authorList>
    </citation>
    <scope>NUCLEOTIDE SEQUENCE</scope>
    <source>
        <strain evidence="3">Bd21</strain>
    </source>
</reference>
<accession>A0A2K2D7C7</accession>
<dbReference type="AlphaFoldDB" id="A0A2K2D7C7"/>
<evidence type="ECO:0000256" key="1">
    <source>
        <dbReference type="SAM" id="MobiDB-lite"/>
    </source>
</evidence>
<dbReference type="EMBL" id="CM000881">
    <property type="protein sequence ID" value="PNT70182.1"/>
    <property type="molecule type" value="Genomic_DNA"/>
</dbReference>
<dbReference type="Proteomes" id="UP000008810">
    <property type="component" value="Chromosome 2"/>
</dbReference>
<protein>
    <submittedName>
        <fullName evidence="3 4">Uncharacterized protein</fullName>
    </submittedName>
</protein>
<dbReference type="Gramene" id="PNT70182">
    <property type="protein sequence ID" value="PNT70182"/>
    <property type="gene ID" value="BRADI_2g07281v3"/>
</dbReference>
<proteinExistence type="predicted"/>
<keyword evidence="2" id="KW-0812">Transmembrane</keyword>
<dbReference type="InParanoid" id="A0A2K2D7C7"/>
<feature type="transmembrane region" description="Helical" evidence="2">
    <location>
        <begin position="29"/>
        <end position="49"/>
    </location>
</feature>
<keyword evidence="2" id="KW-0472">Membrane</keyword>
<evidence type="ECO:0000313" key="5">
    <source>
        <dbReference type="Proteomes" id="UP000008810"/>
    </source>
</evidence>
<sequence>MLQAHASRKLANKLNSKKISSRTKPRAPCIIYVTSMWLYACMIYIYAFLFPPKFSQTWTNHACNCIL</sequence>
<evidence type="ECO:0000313" key="4">
    <source>
        <dbReference type="EnsemblPlants" id="PNT70182"/>
    </source>
</evidence>
<keyword evidence="5" id="KW-1185">Reference proteome</keyword>
<evidence type="ECO:0000256" key="2">
    <source>
        <dbReference type="SAM" id="Phobius"/>
    </source>
</evidence>
<gene>
    <name evidence="3" type="ORF">BRADI_2g07281v3</name>
</gene>
<evidence type="ECO:0000313" key="3">
    <source>
        <dbReference type="EMBL" id="PNT70182.1"/>
    </source>
</evidence>
<name>A0A2K2D7C7_BRADI</name>
<keyword evidence="2" id="KW-1133">Transmembrane helix</keyword>
<reference evidence="3 4" key="1">
    <citation type="journal article" date="2010" name="Nature">
        <title>Genome sequencing and analysis of the model grass Brachypodium distachyon.</title>
        <authorList>
            <consortium name="International Brachypodium Initiative"/>
        </authorList>
    </citation>
    <scope>NUCLEOTIDE SEQUENCE [LARGE SCALE GENOMIC DNA]</scope>
    <source>
        <strain evidence="3 4">Bd21</strain>
    </source>
</reference>
<feature type="region of interest" description="Disordered" evidence="1">
    <location>
        <begin position="1"/>
        <end position="24"/>
    </location>
</feature>